<feature type="transmembrane region" description="Helical" evidence="6">
    <location>
        <begin position="411"/>
        <end position="435"/>
    </location>
</feature>
<dbReference type="InterPro" id="IPR014249">
    <property type="entry name" value="Spore_V_B"/>
</dbReference>
<evidence type="ECO:0000256" key="3">
    <source>
        <dbReference type="ARBA" id="ARBA00022692"/>
    </source>
</evidence>
<organism evidence="7 8">
    <name type="scientific">Peribacillus psychrosaccharolyticus</name>
    <name type="common">Bacillus psychrosaccharolyticus</name>
    <dbReference type="NCBI Taxonomy" id="1407"/>
    <lineage>
        <taxon>Bacteria</taxon>
        <taxon>Bacillati</taxon>
        <taxon>Bacillota</taxon>
        <taxon>Bacilli</taxon>
        <taxon>Bacillales</taxon>
        <taxon>Bacillaceae</taxon>
        <taxon>Peribacillus</taxon>
    </lineage>
</organism>
<feature type="transmembrane region" description="Helical" evidence="6">
    <location>
        <begin position="346"/>
        <end position="369"/>
    </location>
</feature>
<dbReference type="Pfam" id="PF01943">
    <property type="entry name" value="Polysacc_synt"/>
    <property type="match status" value="1"/>
</dbReference>
<gene>
    <name evidence="7" type="primary">spoVB</name>
    <name evidence="7" type="ORF">I6J18_19310</name>
</gene>
<keyword evidence="8" id="KW-1185">Reference proteome</keyword>
<keyword evidence="4 6" id="KW-1133">Transmembrane helix</keyword>
<dbReference type="NCBIfam" id="TIGR02900">
    <property type="entry name" value="spore_V_B"/>
    <property type="match status" value="1"/>
</dbReference>
<feature type="transmembrane region" description="Helical" evidence="6">
    <location>
        <begin position="322"/>
        <end position="340"/>
    </location>
</feature>
<evidence type="ECO:0000256" key="6">
    <source>
        <dbReference type="SAM" id="Phobius"/>
    </source>
</evidence>
<feature type="transmembrane region" description="Helical" evidence="6">
    <location>
        <begin position="279"/>
        <end position="302"/>
    </location>
</feature>
<accession>A0A974NL26</accession>
<feature type="transmembrane region" description="Helical" evidence="6">
    <location>
        <begin position="447"/>
        <end position="465"/>
    </location>
</feature>
<feature type="transmembrane region" description="Helical" evidence="6">
    <location>
        <begin position="184"/>
        <end position="206"/>
    </location>
</feature>
<evidence type="ECO:0000256" key="5">
    <source>
        <dbReference type="ARBA" id="ARBA00023136"/>
    </source>
</evidence>
<keyword evidence="2" id="KW-1003">Cell membrane</keyword>
<reference evidence="7 8" key="1">
    <citation type="submission" date="2021-01" db="EMBL/GenBank/DDBJ databases">
        <title>FDA dAtabase for Regulatory Grade micrObial Sequences (FDA-ARGOS): Supporting development and validation of Infectious Disease Dx tests.</title>
        <authorList>
            <person name="Nelson B."/>
            <person name="Plummer A."/>
            <person name="Tallon L."/>
            <person name="Sadzewicz L."/>
            <person name="Zhao X."/>
            <person name="Boylan J."/>
            <person name="Ott S."/>
            <person name="Bowen H."/>
            <person name="Vavikolanu K."/>
            <person name="Mehta A."/>
            <person name="Aluvathingal J."/>
            <person name="Nadendla S."/>
            <person name="Myers T."/>
            <person name="Yan Y."/>
            <person name="Sichtig H."/>
        </authorList>
    </citation>
    <scope>NUCLEOTIDE SEQUENCE [LARGE SCALE GENOMIC DNA]</scope>
    <source>
        <strain evidence="7 8">FDAARGOS_1161</strain>
    </source>
</reference>
<dbReference type="KEGG" id="ppsr:I6J18_19310"/>
<evidence type="ECO:0000256" key="1">
    <source>
        <dbReference type="ARBA" id="ARBA00004651"/>
    </source>
</evidence>
<feature type="transmembrane region" description="Helical" evidence="6">
    <location>
        <begin position="38"/>
        <end position="61"/>
    </location>
</feature>
<dbReference type="InterPro" id="IPR050833">
    <property type="entry name" value="Poly_Biosynth_Transport"/>
</dbReference>
<name>A0A974NL26_PERPY</name>
<dbReference type="EMBL" id="CP068053">
    <property type="protein sequence ID" value="QQS99715.1"/>
    <property type="molecule type" value="Genomic_DNA"/>
</dbReference>
<dbReference type="PANTHER" id="PTHR30250">
    <property type="entry name" value="PST FAMILY PREDICTED COLANIC ACID TRANSPORTER"/>
    <property type="match status" value="1"/>
</dbReference>
<comment type="subcellular location">
    <subcellularLocation>
        <location evidence="1">Cell membrane</location>
        <topology evidence="1">Multi-pass membrane protein</topology>
    </subcellularLocation>
</comment>
<feature type="transmembrane region" description="Helical" evidence="6">
    <location>
        <begin position="159"/>
        <end position="178"/>
    </location>
</feature>
<evidence type="ECO:0000256" key="2">
    <source>
        <dbReference type="ARBA" id="ARBA00022475"/>
    </source>
</evidence>
<dbReference type="Proteomes" id="UP000595254">
    <property type="component" value="Chromosome"/>
</dbReference>
<sequence length="520" mass="56655">MSKFFKGTLILLLASLIVRILGFINRIVVARFIGGEGVGLYMMALPTLFLVINITQIGLPVAISKYVAEASAKGDEQKIKKILVVSLGCTFSLSLIFTPLLIIFAPWLSETLFTDSRVVWPLRAIAPIVPIIAISSVLRGYFQGKQNMQPFAFSQVIEQVARITFIAVLTKAFLPYGIEYAAAGAMLASIIGELVSLVYLLTSFKLKKHFKFRKKFFSSIRSGKDTLRELMGIAMPATGSRLIGSVAWFLEPIVVAQSLAAAGIATSIATMQYGELTGYALPLLMLPSFVTSSLATSLIPAISEANARGDMALVERRMQQTLWIAFVTGSLAVVTLFVLAEPLLILMYGSSSAAVFIKFLAPFFILYYYQFPLQSIMQALNLAKAAMFNSMAGNVLKIAVIWVLASKESMGIMGAAIGIGTGAVLVTLLHFSTLLKVVPFTLRVKPYLTVTCIALFSGFGGHYTYHTLLAGQQLTITTLLSLSVICTLFLLLMVLTGQIRKSAMVRIPVIGHFLSRFTFR</sequence>
<dbReference type="RefSeq" id="WP_040373100.1">
    <property type="nucleotide sequence ID" value="NZ_CP068053.1"/>
</dbReference>
<keyword evidence="3 6" id="KW-0812">Transmembrane</keyword>
<feature type="transmembrane region" description="Helical" evidence="6">
    <location>
        <begin position="82"/>
        <end position="108"/>
    </location>
</feature>
<feature type="transmembrane region" description="Helical" evidence="6">
    <location>
        <begin position="381"/>
        <end position="405"/>
    </location>
</feature>
<dbReference type="AlphaFoldDB" id="A0A974NL26"/>
<dbReference type="InterPro" id="IPR002797">
    <property type="entry name" value="Polysacc_synth"/>
</dbReference>
<proteinExistence type="predicted"/>
<dbReference type="CDD" id="cd13124">
    <property type="entry name" value="MATE_SpoVB_like"/>
    <property type="match status" value="1"/>
</dbReference>
<keyword evidence="5 6" id="KW-0472">Membrane</keyword>
<dbReference type="PIRSF" id="PIRSF038958">
    <property type="entry name" value="PG_synth_SpoVB"/>
    <property type="match status" value="1"/>
</dbReference>
<dbReference type="PANTHER" id="PTHR30250:SF24">
    <property type="entry name" value="STAGE V SPORULATION PROTEIN B"/>
    <property type="match status" value="1"/>
</dbReference>
<evidence type="ECO:0000256" key="4">
    <source>
        <dbReference type="ARBA" id="ARBA00022989"/>
    </source>
</evidence>
<protein>
    <submittedName>
        <fullName evidence="7">Stage V sporulation protein B</fullName>
    </submittedName>
</protein>
<feature type="transmembrane region" description="Helical" evidence="6">
    <location>
        <begin position="120"/>
        <end position="138"/>
    </location>
</feature>
<feature type="transmembrane region" description="Helical" evidence="6">
    <location>
        <begin position="477"/>
        <end position="496"/>
    </location>
</feature>
<dbReference type="GO" id="GO:0005886">
    <property type="term" value="C:plasma membrane"/>
    <property type="evidence" value="ECO:0007669"/>
    <property type="project" value="UniProtKB-SubCell"/>
</dbReference>
<evidence type="ECO:0000313" key="8">
    <source>
        <dbReference type="Proteomes" id="UP000595254"/>
    </source>
</evidence>
<evidence type="ECO:0000313" key="7">
    <source>
        <dbReference type="EMBL" id="QQS99715.1"/>
    </source>
</evidence>
<dbReference type="InterPro" id="IPR024923">
    <property type="entry name" value="PG_synth_SpoVB"/>
</dbReference>